<dbReference type="RefSeq" id="WP_015819202.1">
    <property type="nucleotide sequence ID" value="NC_012997.1"/>
</dbReference>
<evidence type="ECO:0000313" key="2">
    <source>
        <dbReference type="Proteomes" id="UP000009080"/>
    </source>
</evidence>
<keyword evidence="2" id="KW-1185">Reference proteome</keyword>
<dbReference type="EMBL" id="CP001614">
    <property type="protein sequence ID" value="ACR13089.1"/>
    <property type="molecule type" value="Genomic_DNA"/>
</dbReference>
<proteinExistence type="predicted"/>
<protein>
    <submittedName>
        <fullName evidence="1">Uncharacterized protein</fullName>
    </submittedName>
</protein>
<dbReference type="eggNOG" id="ENOG502ZTP1">
    <property type="taxonomic scope" value="Bacteria"/>
</dbReference>
<sequence>MAVVEVVFTNAHSISDQNGLVNDIPLFFNIFNLSPAEKWLDLLKETLDAKVALEEHQLNSSKVLGRFVGFPGAEKSKKELTDLINNCIDTVNTFAKDAIPINASESCTQDDLNELHKYFELHRGPRLNPGWMFVSGPESVKNALENFNLYIHEYEARLRSTSDEGATSFSKLDITFKGPKRRLPLRPEDFNYFSPHSDFGGVYLHYCDVGKQVLDVYYDQDSAVGVDNIRPLEFISADFDIYFGMSNKQWFGMDYKIKLEHWLKDHGMDPRDPKLGIGFLKIGQMIPDARFKHLDRSEFLSMFSGYLNVKSIHVHGTLDWY</sequence>
<evidence type="ECO:0000313" key="1">
    <source>
        <dbReference type="EMBL" id="ACR13089.1"/>
    </source>
</evidence>
<dbReference type="AlphaFoldDB" id="C5BK32"/>
<dbReference type="STRING" id="377629.TERTU_2276"/>
<dbReference type="KEGG" id="ttu:TERTU_2276"/>
<dbReference type="HOGENOM" id="CLU_865813_0_0_6"/>
<accession>C5BK32</accession>
<gene>
    <name evidence="1" type="ordered locus">TERTU_2276</name>
</gene>
<dbReference type="OrthoDB" id="9862011at2"/>
<dbReference type="Proteomes" id="UP000009080">
    <property type="component" value="Chromosome"/>
</dbReference>
<organism evidence="1 2">
    <name type="scientific">Teredinibacter turnerae (strain ATCC 39867 / T7901)</name>
    <dbReference type="NCBI Taxonomy" id="377629"/>
    <lineage>
        <taxon>Bacteria</taxon>
        <taxon>Pseudomonadati</taxon>
        <taxon>Pseudomonadota</taxon>
        <taxon>Gammaproteobacteria</taxon>
        <taxon>Cellvibrionales</taxon>
        <taxon>Cellvibrionaceae</taxon>
        <taxon>Teredinibacter</taxon>
    </lineage>
</organism>
<name>C5BK32_TERTT</name>
<reference evidence="1 2" key="1">
    <citation type="journal article" date="2009" name="PLoS ONE">
        <title>The complete genome of Teredinibacter turnerae T7901: an intracellular endosymbiont of marine wood-boring bivalves (shipworms).</title>
        <authorList>
            <person name="Yang J.C."/>
            <person name="Madupu R."/>
            <person name="Durkin A.S."/>
            <person name="Ekborg N.A."/>
            <person name="Pedamallu C.S."/>
            <person name="Hostetler J.B."/>
            <person name="Radune D."/>
            <person name="Toms B.S."/>
            <person name="Henrissat B."/>
            <person name="Coutinho P.M."/>
            <person name="Schwarz S."/>
            <person name="Field L."/>
            <person name="Trindade-Silva A.E."/>
            <person name="Soares C.A.G."/>
            <person name="Elshahawi S."/>
            <person name="Hanora A."/>
            <person name="Schmidt E.W."/>
            <person name="Haygood M.G."/>
            <person name="Posfai J."/>
            <person name="Benner J."/>
            <person name="Madinger C."/>
            <person name="Nove J."/>
            <person name="Anton B."/>
            <person name="Chaudhary K."/>
            <person name="Foster J."/>
            <person name="Holman A."/>
            <person name="Kumar S."/>
            <person name="Lessard P.A."/>
            <person name="Luyten Y.A."/>
            <person name="Slatko B."/>
            <person name="Wood N."/>
            <person name="Wu B."/>
            <person name="Teplitski M."/>
            <person name="Mougous J.D."/>
            <person name="Ward N."/>
            <person name="Eisen J.A."/>
            <person name="Badger J.H."/>
            <person name="Distel D.L."/>
        </authorList>
    </citation>
    <scope>NUCLEOTIDE SEQUENCE [LARGE SCALE GENOMIC DNA]</scope>
    <source>
        <strain evidence="2">ATCC 39867 / T7901</strain>
    </source>
</reference>